<reference evidence="1 2" key="1">
    <citation type="submission" date="2017-06" db="EMBL/GenBank/DDBJ databases">
        <authorList>
            <person name="Kim H.J."/>
            <person name="Triplett B.A."/>
        </authorList>
    </citation>
    <scope>NUCLEOTIDE SEQUENCE [LARGE SCALE GENOMIC DNA]</scope>
    <source>
        <strain evidence="1 2">DSM 13116</strain>
    </source>
</reference>
<dbReference type="AlphaFoldDB" id="A0A238XZ34"/>
<accession>A0A238XZ34</accession>
<protein>
    <submittedName>
        <fullName evidence="1">Uncharacterized protein</fullName>
    </submittedName>
</protein>
<sequence>MMVDSRLPPVPHVLFDELLIECVDALRHQSYDGQHRSEHIRHLQVAALDQGRSIEVRDLLNAVAQHFLNQLKYNHLWHMANSNAESVVLAKALENVLGDEADRYVYHGTICGNLAGIAQEGLIAGKRPVWSEKLVPRTHCNSGVFFTKSWRGAMNWADIAHYSTRGPRNGRHRTQCVLRIPKCGLALEPDCYRQDGSSQVVRGVVKATAAQVLIGRVQGFPQWRPLAEVLATK</sequence>
<gene>
    <name evidence="1" type="ORF">SAMN04488503_0547</name>
</gene>
<name>A0A238XZ34_9BACT</name>
<evidence type="ECO:0000313" key="1">
    <source>
        <dbReference type="EMBL" id="SNR64147.1"/>
    </source>
</evidence>
<organism evidence="1 2">
    <name type="scientific">Humidesulfovibrio mexicanus</name>
    <dbReference type="NCBI Taxonomy" id="147047"/>
    <lineage>
        <taxon>Bacteria</taxon>
        <taxon>Pseudomonadati</taxon>
        <taxon>Thermodesulfobacteriota</taxon>
        <taxon>Desulfovibrionia</taxon>
        <taxon>Desulfovibrionales</taxon>
        <taxon>Desulfovibrionaceae</taxon>
        <taxon>Humidesulfovibrio</taxon>
    </lineage>
</organism>
<dbReference type="Proteomes" id="UP000198324">
    <property type="component" value="Unassembled WGS sequence"/>
</dbReference>
<dbReference type="EMBL" id="FZOC01000001">
    <property type="protein sequence ID" value="SNR64147.1"/>
    <property type="molecule type" value="Genomic_DNA"/>
</dbReference>
<proteinExistence type="predicted"/>
<evidence type="ECO:0000313" key="2">
    <source>
        <dbReference type="Proteomes" id="UP000198324"/>
    </source>
</evidence>
<keyword evidence="2" id="KW-1185">Reference proteome</keyword>